<dbReference type="AlphaFoldDB" id="A0A927FI91"/>
<sequence>MSDAWLLALGLMLIFEGLMPMVAPLRWRRLFEQLMQMQDGQIRFFGLFMVLAGLILVWWVG</sequence>
<evidence type="ECO:0000256" key="1">
    <source>
        <dbReference type="SAM" id="Phobius"/>
    </source>
</evidence>
<feature type="transmembrane region" description="Helical" evidence="1">
    <location>
        <begin position="44"/>
        <end position="60"/>
    </location>
</feature>
<evidence type="ECO:0000313" key="3">
    <source>
        <dbReference type="Proteomes" id="UP000647424"/>
    </source>
</evidence>
<accession>A0A927FI91</accession>
<dbReference type="RefSeq" id="WP_191819466.1">
    <property type="nucleotide sequence ID" value="NZ_JACYFT010000002.1"/>
</dbReference>
<dbReference type="Pfam" id="PF09838">
    <property type="entry name" value="DUF2065"/>
    <property type="match status" value="1"/>
</dbReference>
<evidence type="ECO:0000313" key="2">
    <source>
        <dbReference type="EMBL" id="MBD8051002.1"/>
    </source>
</evidence>
<dbReference type="InterPro" id="IPR019201">
    <property type="entry name" value="DUF2065"/>
</dbReference>
<dbReference type="PANTHER" id="PTHR38602">
    <property type="entry name" value="INNER MEMBRANE PROTEIN-RELATED"/>
    <property type="match status" value="1"/>
</dbReference>
<feature type="transmembrane region" description="Helical" evidence="1">
    <location>
        <begin position="6"/>
        <end position="23"/>
    </location>
</feature>
<organism evidence="2 3">
    <name type="scientific">Limnohabitans radicicola</name>
    <dbReference type="NCBI Taxonomy" id="2771427"/>
    <lineage>
        <taxon>Bacteria</taxon>
        <taxon>Pseudomonadati</taxon>
        <taxon>Pseudomonadota</taxon>
        <taxon>Betaproteobacteria</taxon>
        <taxon>Burkholderiales</taxon>
        <taxon>Comamonadaceae</taxon>
        <taxon>Limnohabitans</taxon>
    </lineage>
</organism>
<protein>
    <submittedName>
        <fullName evidence="2">DUF2065 domain-containing protein</fullName>
    </submittedName>
</protein>
<keyword evidence="3" id="KW-1185">Reference proteome</keyword>
<name>A0A927FI91_9BURK</name>
<reference evidence="2" key="1">
    <citation type="submission" date="2020-09" db="EMBL/GenBank/DDBJ databases">
        <title>Genome seq and assembly of Limnohabitants sp.</title>
        <authorList>
            <person name="Chhetri G."/>
        </authorList>
    </citation>
    <scope>NUCLEOTIDE SEQUENCE</scope>
    <source>
        <strain evidence="2">JUR4</strain>
    </source>
</reference>
<comment type="caution">
    <text evidence="2">The sequence shown here is derived from an EMBL/GenBank/DDBJ whole genome shotgun (WGS) entry which is preliminary data.</text>
</comment>
<keyword evidence="1" id="KW-1133">Transmembrane helix</keyword>
<proteinExistence type="predicted"/>
<dbReference type="EMBL" id="JACYFT010000002">
    <property type="protein sequence ID" value="MBD8051002.1"/>
    <property type="molecule type" value="Genomic_DNA"/>
</dbReference>
<gene>
    <name evidence="2" type="ORF">IC609_10630</name>
</gene>
<dbReference type="Proteomes" id="UP000647424">
    <property type="component" value="Unassembled WGS sequence"/>
</dbReference>
<keyword evidence="1" id="KW-0472">Membrane</keyword>
<keyword evidence="1" id="KW-0812">Transmembrane</keyword>
<dbReference type="PANTHER" id="PTHR38602:SF1">
    <property type="entry name" value="INNER MEMBRANE PROTEIN"/>
    <property type="match status" value="1"/>
</dbReference>